<dbReference type="InterPro" id="IPR000843">
    <property type="entry name" value="HTH_LacI"/>
</dbReference>
<name>A0ABT9XUN0_9BACI</name>
<dbReference type="PRINTS" id="PR00036">
    <property type="entry name" value="HTHLACI"/>
</dbReference>
<comment type="caution">
    <text evidence="5">The sequence shown here is derived from an EMBL/GenBank/DDBJ whole genome shotgun (WGS) entry which is preliminary data.</text>
</comment>
<dbReference type="Pfam" id="PF13377">
    <property type="entry name" value="Peripla_BP_3"/>
    <property type="match status" value="1"/>
</dbReference>
<dbReference type="CDD" id="cd06267">
    <property type="entry name" value="PBP1_LacI_sugar_binding-like"/>
    <property type="match status" value="1"/>
</dbReference>
<evidence type="ECO:0000313" key="6">
    <source>
        <dbReference type="Proteomes" id="UP001224122"/>
    </source>
</evidence>
<dbReference type="Pfam" id="PF00356">
    <property type="entry name" value="LacI"/>
    <property type="match status" value="1"/>
</dbReference>
<dbReference type="Proteomes" id="UP001224122">
    <property type="component" value="Unassembled WGS sequence"/>
</dbReference>
<dbReference type="InterPro" id="IPR028082">
    <property type="entry name" value="Peripla_BP_I"/>
</dbReference>
<dbReference type="Gene3D" id="3.40.50.2300">
    <property type="match status" value="2"/>
</dbReference>
<proteinExistence type="predicted"/>
<gene>
    <name evidence="5" type="ORF">J2S10_002421</name>
</gene>
<sequence>MSYTIKDIALQAGVSKSTVSRVISENGYTSKESREKVLKAIKEMQYKPNGVARAMVSQRTNNIGVIIYRQHHPIASHPFYGKILDAILMTAARLNYSVFVTTDKEMSLISADYMLEKRVDGLILISRLSQEVIGHIDQFNIPYLMVNGTMEKNDVIQIVNHDRKGGVMVADHLYQLGHKNFLVIAGPQEHRSHHLRLQGFLARMNELGCSINQEDIFYSPTSTYEDGYKGLSIIWEQFSIKKPTAIFATNDMLALGAMKALLEKGLKIPEDVAISGFDNIDFSNMFHPPLTTVKVDNMRMGEDAVLLLDQLIKKEQVPPERIEYEPQMIIRKSTK</sequence>
<dbReference type="PROSITE" id="PS00356">
    <property type="entry name" value="HTH_LACI_1"/>
    <property type="match status" value="1"/>
</dbReference>
<dbReference type="InterPro" id="IPR046335">
    <property type="entry name" value="LacI/GalR-like_sensor"/>
</dbReference>
<reference evidence="5 6" key="1">
    <citation type="submission" date="2023-07" db="EMBL/GenBank/DDBJ databases">
        <title>Genomic Encyclopedia of Type Strains, Phase IV (KMG-IV): sequencing the most valuable type-strain genomes for metagenomic binning, comparative biology and taxonomic classification.</title>
        <authorList>
            <person name="Goeker M."/>
        </authorList>
    </citation>
    <scope>NUCLEOTIDE SEQUENCE [LARGE SCALE GENOMIC DNA]</scope>
    <source>
        <strain evidence="5 6">DSM 27594</strain>
    </source>
</reference>
<dbReference type="PANTHER" id="PTHR30146:SF154">
    <property type="entry name" value="TRANSCRIPTION REGULATOR, MEMBER OF GALR FAMILY"/>
    <property type="match status" value="1"/>
</dbReference>
<dbReference type="InterPro" id="IPR010982">
    <property type="entry name" value="Lambda_DNA-bd_dom_sf"/>
</dbReference>
<keyword evidence="1" id="KW-0805">Transcription regulation</keyword>
<evidence type="ECO:0000256" key="1">
    <source>
        <dbReference type="ARBA" id="ARBA00023015"/>
    </source>
</evidence>
<accession>A0ABT9XUN0</accession>
<evidence type="ECO:0000256" key="3">
    <source>
        <dbReference type="ARBA" id="ARBA00023163"/>
    </source>
</evidence>
<dbReference type="RefSeq" id="WP_307407985.1">
    <property type="nucleotide sequence ID" value="NZ_JAUSTW010000003.1"/>
</dbReference>
<protein>
    <submittedName>
        <fullName evidence="5">LacI family transcriptional regulator/LacI family purine nucleotide synthesis repressor</fullName>
    </submittedName>
</protein>
<keyword evidence="6" id="KW-1185">Reference proteome</keyword>
<dbReference type="PANTHER" id="PTHR30146">
    <property type="entry name" value="LACI-RELATED TRANSCRIPTIONAL REPRESSOR"/>
    <property type="match status" value="1"/>
</dbReference>
<dbReference type="CDD" id="cd01392">
    <property type="entry name" value="HTH_LacI"/>
    <property type="match status" value="1"/>
</dbReference>
<organism evidence="5 6">
    <name type="scientific">Neobacillus ginsengisoli</name>
    <dbReference type="NCBI Taxonomy" id="904295"/>
    <lineage>
        <taxon>Bacteria</taxon>
        <taxon>Bacillati</taxon>
        <taxon>Bacillota</taxon>
        <taxon>Bacilli</taxon>
        <taxon>Bacillales</taxon>
        <taxon>Bacillaceae</taxon>
        <taxon>Neobacillus</taxon>
    </lineage>
</organism>
<evidence type="ECO:0000259" key="4">
    <source>
        <dbReference type="PROSITE" id="PS50932"/>
    </source>
</evidence>
<dbReference type="EMBL" id="JAUSTW010000003">
    <property type="protein sequence ID" value="MDQ0199263.1"/>
    <property type="molecule type" value="Genomic_DNA"/>
</dbReference>
<dbReference type="Gene3D" id="1.10.260.40">
    <property type="entry name" value="lambda repressor-like DNA-binding domains"/>
    <property type="match status" value="1"/>
</dbReference>
<dbReference type="PROSITE" id="PS50932">
    <property type="entry name" value="HTH_LACI_2"/>
    <property type="match status" value="1"/>
</dbReference>
<evidence type="ECO:0000256" key="2">
    <source>
        <dbReference type="ARBA" id="ARBA00023125"/>
    </source>
</evidence>
<evidence type="ECO:0000313" key="5">
    <source>
        <dbReference type="EMBL" id="MDQ0199263.1"/>
    </source>
</evidence>
<keyword evidence="2" id="KW-0238">DNA-binding</keyword>
<dbReference type="SMART" id="SM00354">
    <property type="entry name" value="HTH_LACI"/>
    <property type="match status" value="1"/>
</dbReference>
<dbReference type="SUPFAM" id="SSF53822">
    <property type="entry name" value="Periplasmic binding protein-like I"/>
    <property type="match status" value="1"/>
</dbReference>
<dbReference type="SUPFAM" id="SSF47413">
    <property type="entry name" value="lambda repressor-like DNA-binding domains"/>
    <property type="match status" value="1"/>
</dbReference>
<feature type="domain" description="HTH lacI-type" evidence="4">
    <location>
        <begin position="3"/>
        <end position="57"/>
    </location>
</feature>
<keyword evidence="3" id="KW-0804">Transcription</keyword>